<dbReference type="PANTHER" id="PTHR48125">
    <property type="entry name" value="LP07818P1"/>
    <property type="match status" value="1"/>
</dbReference>
<dbReference type="InterPro" id="IPR036465">
    <property type="entry name" value="vWFA_dom_sf"/>
</dbReference>
<dbReference type="SUPFAM" id="SSF53300">
    <property type="entry name" value="vWA-like"/>
    <property type="match status" value="1"/>
</dbReference>
<dbReference type="PANTHER" id="PTHR48125:SF10">
    <property type="entry name" value="OS12G0136300 PROTEIN"/>
    <property type="match status" value="1"/>
</dbReference>
<feature type="region of interest" description="Disordered" evidence="1">
    <location>
        <begin position="721"/>
        <end position="787"/>
    </location>
</feature>
<feature type="compositionally biased region" description="Pro residues" evidence="1">
    <location>
        <begin position="952"/>
        <end position="973"/>
    </location>
</feature>
<feature type="region of interest" description="Disordered" evidence="1">
    <location>
        <begin position="1"/>
        <end position="20"/>
    </location>
</feature>
<feature type="region of interest" description="Disordered" evidence="1">
    <location>
        <begin position="1083"/>
        <end position="1102"/>
    </location>
</feature>
<reference evidence="3" key="1">
    <citation type="journal article" date="2022" name="bioRxiv">
        <title>Genomics of Preaxostyla Flagellates Illuminates Evolutionary Transitions and the Path Towards Mitochondrial Loss.</title>
        <authorList>
            <person name="Novak L.V.F."/>
            <person name="Treitli S.C."/>
            <person name="Pyrih J."/>
            <person name="Halakuc P."/>
            <person name="Pipaliya S.V."/>
            <person name="Vacek V."/>
            <person name="Brzon O."/>
            <person name="Soukal P."/>
            <person name="Eme L."/>
            <person name="Dacks J.B."/>
            <person name="Karnkowska A."/>
            <person name="Elias M."/>
            <person name="Hampl V."/>
        </authorList>
    </citation>
    <scope>NUCLEOTIDE SEQUENCE</scope>
    <source>
        <strain evidence="3">RCP-MX</strain>
    </source>
</reference>
<feature type="compositionally biased region" description="Low complexity" evidence="1">
    <location>
        <begin position="619"/>
        <end position="628"/>
    </location>
</feature>
<feature type="compositionally biased region" description="Gly residues" evidence="1">
    <location>
        <begin position="629"/>
        <end position="638"/>
    </location>
</feature>
<organism evidence="3 4">
    <name type="scientific">Paratrimastix pyriformis</name>
    <dbReference type="NCBI Taxonomy" id="342808"/>
    <lineage>
        <taxon>Eukaryota</taxon>
        <taxon>Metamonada</taxon>
        <taxon>Preaxostyla</taxon>
        <taxon>Paratrimastigidae</taxon>
        <taxon>Paratrimastix</taxon>
    </lineage>
</organism>
<dbReference type="PROSITE" id="PS50234">
    <property type="entry name" value="VWFA"/>
    <property type="match status" value="1"/>
</dbReference>
<feature type="region of interest" description="Disordered" evidence="1">
    <location>
        <begin position="942"/>
        <end position="996"/>
    </location>
</feature>
<keyword evidence="4" id="KW-1185">Reference proteome</keyword>
<dbReference type="SMART" id="SM00327">
    <property type="entry name" value="VWA"/>
    <property type="match status" value="1"/>
</dbReference>
<feature type="region of interest" description="Disordered" evidence="1">
    <location>
        <begin position="595"/>
        <end position="646"/>
    </location>
</feature>
<evidence type="ECO:0000259" key="2">
    <source>
        <dbReference type="PROSITE" id="PS50234"/>
    </source>
</evidence>
<sequence>MQVPATAYEPQLILSSPPRLPPGPQPQFLNLAVEAGQVPSAGKADEGQVAIAATLSARVLDQVTVQPHLDLIALVDTSRSMSGETLSTGRSKLIKVKACLEQALLFLRTGDRFSVILFANNVKVLFPLTEITALSKVELVEKLCDEIDHPDGGTNIMGALQAGLEEIARSTIGPGTPPRSPGSSPSAVRTAQPGRMGSIWLFSDGMDSHVRQETTFIGNRAIHHAGITLNDVSWKVRELLGSFGPQVQEGVTIHTFGFGNGHDTVVLSMLAQVGRGSYFYVRDERDFPAHFATCLSARLSAVAKRVSIRIVPQNCRVARNLHLLQADPHTVELGDMYNEMLQTVLWQVQATGPNPQVTVVVTWRNIIQGRAATERLEQTVAFDPAALQPLPPEIHVEFEKIRRSLAAVLEANKSFRNERLTDRERDERAIALAEAALQQRSDQMRDSIARHLEERLGRGAGKPPTESIVKKLRVSTLSDFLAKAADQWRQFQLEQLARMRAAARDTAAQCRGEFQASMALWQQQIDQSHESLLARQRLTAEAMDELWRQALHTKQDIDRLHGETLEQMRTLGAWVADTTHPKAAPAQAAAAAAATAGATATPAGSSASPSSPGSPRPPTRGGAAQWDGAGAGGTGGAGPPYVVGPMEPLEEIIGPQLAAGAPGPPGRPTTMLVLSGGSGTAAYIAGLSGSDPTLLSRVRKDHRRHRRRMQRYSTASRLRLPTPIVPGVPSTFGDATLLGPDGTAAGSGPGERAAAAADDAASEIDPGDQSNAWDLSSLSDSDEGEPAERGRLMSALGDTIDARTGNVDITGGRPIKGPSLLEGNRLPKGTMAGDHLGVAKDKGFDSLRYRRRCTNICSLLALCILGWCLFLAAMNSFQVVTGFYVSWTTRLYVPSVQVGAAFEGLAAWPLASTLAIMGSHPINLTFPSSAVSSSSSTSSSFTSTSNSDFSLSPPPAPSLSPPPPPPSPSPPPARARASATGSVPPHPPLSQAQTSPVVAGAGSGLVDGLVGFAASDVPALYSNDTEFPLRVTQDGAFSNRFASIDSYTHREAVMATATILKRLNFQGDELWLGAMKLSGTTSTIETTSGEITSPTPSRPLPPTLTNTLSSPPSLFFAGGAITFRSAGAHIIFDGEVDANQHSIVNADRIQCNTLSFRQLVVDQLTLSGHTLASTALEGLILRSFDNATVSLIAVVEYHVAIVVTRVQFPADASSFFSFFPLSGPGSLNLSASGLASNVPLALSAGAGLTGATDLPLTAQAGNLLLTASGAVKISSPGGLNLGPDAIQLRGTTLTIPAPTGGVPTPMRPFTNPAPSRPLTIDADQLRVADLTGGTTGRIALGPGRLHAPGGLLIDLWDDGVVTGTAGTGSLVINGTMALGSVATGDLKLGEATPTTISVKPGAADLNLRLSPQAGGRVILGGDLDLGGNALVNIGGFSAATIAATSGMSAPTGVFDTLTVHNLLTLGSFPITPSASTLTVAAPTTAFSGGLSATQAALSGSLLFGALGLRAANSTLLEVAAPMAAFTGSVTAQGSLTLYDTTLYRPSTGVLRTSASLTASALAATSGALDLGPAATLRANSAGTVTLTGALVASQGLTSQTGVLTLNDVSWTRTAAGVLSAGTAKVIGGWLVASGGSLDLGSVTVRVSGTAATLTGSLTVTGALATQSSTVTIQDVVLTRTAAGALSTTGASLTASALTATTGSVDLASAQLRTSGSAVTMTASALTVTGPLTTQSSTVTIRDVVLTRTGAGALSTTGASLTASALTATTGALDLASAQLRTTGSAVTLTGSLTVSSTVTIQDVVLTRTGAGALSTTGASLTASALTATTGSVDLASAQLRTSGSAVTLTASALTVTGPLTTQSSTVTIRDVVLTRTGAGALSTTGASLTASALTATTGALTLGGVAITTAATAASLAGSLTVSDGLSVSASGGALSTAAPISSGGSLTSTAGTLVLGPVTLQASGSGPAARVLTVASEQLVVQGTQPQLALGAALWQQATAGQLDLTIGRLALSGALTVTGGEANLNGYTLSGAVTAAGTVTASGGTLALGGPATYSLTHTAAGTLTANGSLSLTGGLTVATTTALAGALTVAGTATVTGALAASSNLAVGGDAAVTGLVQAGTLAVGTPAPSLSYGMAAGVQGSLMAGNVLLSHGGLIIRDAIVFLATAAPATSGLNFHIKFNISKAGQDSRPSLYRPGFESRYQALTFRVGLEAHLPNGNVILTCSGLFTGTAASGTTPCSAYYSSDGFACVKMTSSSGNFANALIDVSFFFASRPDPQQPISYLYYAVSAVTMCCVNFGAGDEFPATQW</sequence>
<feature type="compositionally biased region" description="Low complexity" evidence="1">
    <location>
        <begin position="1083"/>
        <end position="1095"/>
    </location>
</feature>
<evidence type="ECO:0000313" key="3">
    <source>
        <dbReference type="EMBL" id="KAJ4461105.1"/>
    </source>
</evidence>
<dbReference type="Gene3D" id="3.40.50.410">
    <property type="entry name" value="von Willebrand factor, type A domain"/>
    <property type="match status" value="1"/>
</dbReference>
<evidence type="ECO:0000256" key="1">
    <source>
        <dbReference type="SAM" id="MobiDB-lite"/>
    </source>
</evidence>
<accession>A0ABQ8UU78</accession>
<dbReference type="EMBL" id="JAPMOS010000009">
    <property type="protein sequence ID" value="KAJ4461105.1"/>
    <property type="molecule type" value="Genomic_DNA"/>
</dbReference>
<proteinExistence type="predicted"/>
<protein>
    <recommendedName>
        <fullName evidence="2">VWFA domain-containing protein</fullName>
    </recommendedName>
</protein>
<dbReference type="Pfam" id="PF00092">
    <property type="entry name" value="VWA"/>
    <property type="match status" value="1"/>
</dbReference>
<gene>
    <name evidence="3" type="ORF">PAPYR_2553</name>
</gene>
<evidence type="ECO:0000313" key="4">
    <source>
        <dbReference type="Proteomes" id="UP001141327"/>
    </source>
</evidence>
<feature type="region of interest" description="Disordered" evidence="1">
    <location>
        <begin position="170"/>
        <end position="191"/>
    </location>
</feature>
<feature type="compositionally biased region" description="Low complexity" evidence="1">
    <location>
        <begin position="942"/>
        <end position="951"/>
    </location>
</feature>
<comment type="caution">
    <text evidence="3">The sequence shown here is derived from an EMBL/GenBank/DDBJ whole genome shotgun (WGS) entry which is preliminary data.</text>
</comment>
<feature type="compositionally biased region" description="Low complexity" evidence="1">
    <location>
        <begin position="595"/>
        <end position="611"/>
    </location>
</feature>
<feature type="domain" description="VWFA" evidence="2">
    <location>
        <begin position="70"/>
        <end position="302"/>
    </location>
</feature>
<dbReference type="Proteomes" id="UP001141327">
    <property type="component" value="Unassembled WGS sequence"/>
</dbReference>
<name>A0ABQ8UU78_9EUKA</name>
<dbReference type="InterPro" id="IPR002035">
    <property type="entry name" value="VWF_A"/>
</dbReference>